<keyword evidence="4" id="KW-1185">Reference proteome</keyword>
<evidence type="ECO:0000256" key="1">
    <source>
        <dbReference type="SAM" id="MobiDB-lite"/>
    </source>
</evidence>
<feature type="region of interest" description="Disordered" evidence="1">
    <location>
        <begin position="1"/>
        <end position="23"/>
    </location>
</feature>
<evidence type="ECO:0000313" key="4">
    <source>
        <dbReference type="Proteomes" id="UP000521872"/>
    </source>
</evidence>
<feature type="domain" description="DUF6589" evidence="2">
    <location>
        <begin position="221"/>
        <end position="635"/>
    </location>
</feature>
<dbReference type="EMBL" id="JAACJL010000057">
    <property type="protein sequence ID" value="KAF4611552.1"/>
    <property type="molecule type" value="Genomic_DNA"/>
</dbReference>
<dbReference type="InterPro" id="IPR046496">
    <property type="entry name" value="DUF6589"/>
</dbReference>
<dbReference type="AlphaFoldDB" id="A0A8H4QI70"/>
<comment type="caution">
    <text evidence="3">The sequence shown here is derived from an EMBL/GenBank/DDBJ whole genome shotgun (WGS) entry which is preliminary data.</text>
</comment>
<evidence type="ECO:0000259" key="2">
    <source>
        <dbReference type="Pfam" id="PF20231"/>
    </source>
</evidence>
<evidence type="ECO:0000313" key="3">
    <source>
        <dbReference type="EMBL" id="KAF4611552.1"/>
    </source>
</evidence>
<reference evidence="3 4" key="1">
    <citation type="submission" date="2019-12" db="EMBL/GenBank/DDBJ databases">
        <authorList>
            <person name="Floudas D."/>
            <person name="Bentzer J."/>
            <person name="Ahren D."/>
            <person name="Johansson T."/>
            <person name="Persson P."/>
            <person name="Tunlid A."/>
        </authorList>
    </citation>
    <scope>NUCLEOTIDE SEQUENCE [LARGE SCALE GENOMIC DNA]</scope>
    <source>
        <strain evidence="3 4">CBS 102.39</strain>
    </source>
</reference>
<proteinExistence type="predicted"/>
<dbReference type="Proteomes" id="UP000521872">
    <property type="component" value="Unassembled WGS sequence"/>
</dbReference>
<accession>A0A8H4QI70</accession>
<sequence length="721" mass="82793">MVLDAKIRIPPRTQGSRKARPQGASAVMRSFCLDYVQKETSRELEQLAPELESSTEIDVEKETLLHTTFDSLSEEMKKSTPMLWTLLSTLTSRSHSRKSNKHKNPLKKLFAIYLKFKGISAKGFDTLHALGLTMSHKWTSNTVERISANCMAEVTELIRKHVWLISYDNINIPFRVFSQRLDNQGEFGSGTAATVYVKKNVAPLSKEANKGLREQRAKGLENPLTTNDILDLATRSAPRLQQHTEYHALRILLAASEFNFATYSEKDSEELQPPPPINQLPCGAENRTLQYLLGSVGTPEASYEDHQKLIIEWLRQLGMDNEQERQRLASEIIIAWCGDQLTIDRLRGLYKLHAEDENSFERQDYGVLVFGWFHCLMAFANSLHKQYLGTTQGRGLRQAFTLLEKRGLLKVLTKGPFYHDLHEAIEEIAAAHILEDWLIISGVDKIEELRNYSPKRLKTLSQKLVKNRASTEGLVLMDIKPEEQKDEQLRQVIMWNRDVLQYIALDHAIRSGDVGLMENILPHLFLRFIGGGNGKYANEILELLQGLHREWTPEVSNFVRHHCWVVNSSGKPSKFCAVDQAQEHNIKDIKVTYRSEGPNVKWEYMKKLHPAIYVIRAVSEHVEKEMGTISRGKRHAIPTRDLDVETLRKSYREAGYHIFTRGRSIERKDDKSEDYSEKGIIKLHKPDFLNRWKQQRAFPRATDEIWGDPDLDSSESEVSRS</sequence>
<dbReference type="Pfam" id="PF20231">
    <property type="entry name" value="DUF6589"/>
    <property type="match status" value="1"/>
</dbReference>
<gene>
    <name evidence="3" type="ORF">D9613_004492</name>
</gene>
<organism evidence="3 4">
    <name type="scientific">Agrocybe pediades</name>
    <dbReference type="NCBI Taxonomy" id="84607"/>
    <lineage>
        <taxon>Eukaryota</taxon>
        <taxon>Fungi</taxon>
        <taxon>Dikarya</taxon>
        <taxon>Basidiomycota</taxon>
        <taxon>Agaricomycotina</taxon>
        <taxon>Agaricomycetes</taxon>
        <taxon>Agaricomycetidae</taxon>
        <taxon>Agaricales</taxon>
        <taxon>Agaricineae</taxon>
        <taxon>Strophariaceae</taxon>
        <taxon>Agrocybe</taxon>
    </lineage>
</organism>
<name>A0A8H4QI70_9AGAR</name>
<protein>
    <recommendedName>
        <fullName evidence="2">DUF6589 domain-containing protein</fullName>
    </recommendedName>
</protein>